<gene>
    <name evidence="2" type="ORF">C8F04DRAFT_1349717</name>
</gene>
<dbReference type="Proteomes" id="UP001218188">
    <property type="component" value="Unassembled WGS sequence"/>
</dbReference>
<proteinExistence type="predicted"/>
<feature type="compositionally biased region" description="Basic and acidic residues" evidence="1">
    <location>
        <begin position="243"/>
        <end position="257"/>
    </location>
</feature>
<sequence>MVRGCSGPTFMSGLLLTASPRSRPPALLCAAEVCARLGSFRSEFMSVPQDTIRWNLGNLTACTADSLHKSRSCKGKVYLPRQLRHIARGLLLPCGSNEHAVQGLGYTCKLYAGREVVAALRTLRVDAKGNSDNYRRGTGCQRPTGMIGLLRSLPSTRASTSTEVVIRLEFAVEGSQRFPIEMQQRGTPTASAGQSLGSGVALEMTKRLQSKSGAPSTHSMSLRLLDLSWVSRRCKNQLAGEKNAGEKNNGRTRSEGT</sequence>
<comment type="caution">
    <text evidence="2">The sequence shown here is derived from an EMBL/GenBank/DDBJ whole genome shotgun (WGS) entry which is preliminary data.</text>
</comment>
<name>A0AAD6RX72_9AGAR</name>
<feature type="region of interest" description="Disordered" evidence="1">
    <location>
        <begin position="238"/>
        <end position="257"/>
    </location>
</feature>
<accession>A0AAD6RX72</accession>
<evidence type="ECO:0000313" key="3">
    <source>
        <dbReference type="Proteomes" id="UP001218188"/>
    </source>
</evidence>
<dbReference type="EMBL" id="JARJCM010000581">
    <property type="protein sequence ID" value="KAJ7016151.1"/>
    <property type="molecule type" value="Genomic_DNA"/>
</dbReference>
<evidence type="ECO:0000313" key="2">
    <source>
        <dbReference type="EMBL" id="KAJ7016151.1"/>
    </source>
</evidence>
<evidence type="ECO:0000256" key="1">
    <source>
        <dbReference type="SAM" id="MobiDB-lite"/>
    </source>
</evidence>
<reference evidence="2" key="1">
    <citation type="submission" date="2023-03" db="EMBL/GenBank/DDBJ databases">
        <title>Massive genome expansion in bonnet fungi (Mycena s.s.) driven by repeated elements and novel gene families across ecological guilds.</title>
        <authorList>
            <consortium name="Lawrence Berkeley National Laboratory"/>
            <person name="Harder C.B."/>
            <person name="Miyauchi S."/>
            <person name="Viragh M."/>
            <person name="Kuo A."/>
            <person name="Thoen E."/>
            <person name="Andreopoulos B."/>
            <person name="Lu D."/>
            <person name="Skrede I."/>
            <person name="Drula E."/>
            <person name="Henrissat B."/>
            <person name="Morin E."/>
            <person name="Kohler A."/>
            <person name="Barry K."/>
            <person name="LaButti K."/>
            <person name="Morin E."/>
            <person name="Salamov A."/>
            <person name="Lipzen A."/>
            <person name="Mereny Z."/>
            <person name="Hegedus B."/>
            <person name="Baldrian P."/>
            <person name="Stursova M."/>
            <person name="Weitz H."/>
            <person name="Taylor A."/>
            <person name="Grigoriev I.V."/>
            <person name="Nagy L.G."/>
            <person name="Martin F."/>
            <person name="Kauserud H."/>
        </authorList>
    </citation>
    <scope>NUCLEOTIDE SEQUENCE</scope>
    <source>
        <strain evidence="2">CBHHK200</strain>
    </source>
</reference>
<organism evidence="2 3">
    <name type="scientific">Mycena alexandri</name>
    <dbReference type="NCBI Taxonomy" id="1745969"/>
    <lineage>
        <taxon>Eukaryota</taxon>
        <taxon>Fungi</taxon>
        <taxon>Dikarya</taxon>
        <taxon>Basidiomycota</taxon>
        <taxon>Agaricomycotina</taxon>
        <taxon>Agaricomycetes</taxon>
        <taxon>Agaricomycetidae</taxon>
        <taxon>Agaricales</taxon>
        <taxon>Marasmiineae</taxon>
        <taxon>Mycenaceae</taxon>
        <taxon>Mycena</taxon>
    </lineage>
</organism>
<protein>
    <submittedName>
        <fullName evidence="2">Uncharacterized protein</fullName>
    </submittedName>
</protein>
<keyword evidence="3" id="KW-1185">Reference proteome</keyword>
<dbReference type="AlphaFoldDB" id="A0AAD6RX72"/>